<protein>
    <recommendedName>
        <fullName evidence="6">Ketoreductase domain-containing protein</fullName>
    </recommendedName>
</protein>
<accession>A0A9W8GXE8</accession>
<keyword evidence="8" id="KW-1185">Reference proteome</keyword>
<evidence type="ECO:0000313" key="8">
    <source>
        <dbReference type="Proteomes" id="UP001140011"/>
    </source>
</evidence>
<dbReference type="CDD" id="cd05374">
    <property type="entry name" value="17beta-HSD-like_SDR_c"/>
    <property type="match status" value="1"/>
</dbReference>
<evidence type="ECO:0000313" key="7">
    <source>
        <dbReference type="EMBL" id="KAJ2754550.1"/>
    </source>
</evidence>
<dbReference type="AlphaFoldDB" id="A0A9W8GXE8"/>
<organism evidence="7 8">
    <name type="scientific">Coemansia pectinata</name>
    <dbReference type="NCBI Taxonomy" id="1052879"/>
    <lineage>
        <taxon>Eukaryota</taxon>
        <taxon>Fungi</taxon>
        <taxon>Fungi incertae sedis</taxon>
        <taxon>Zoopagomycota</taxon>
        <taxon>Kickxellomycotina</taxon>
        <taxon>Kickxellomycetes</taxon>
        <taxon>Kickxellales</taxon>
        <taxon>Kickxellaceae</taxon>
        <taxon>Coemansia</taxon>
    </lineage>
</organism>
<evidence type="ECO:0000256" key="2">
    <source>
        <dbReference type="ARBA" id="ARBA00022857"/>
    </source>
</evidence>
<dbReference type="GO" id="GO:0005783">
    <property type="term" value="C:endoplasmic reticulum"/>
    <property type="evidence" value="ECO:0007669"/>
    <property type="project" value="TreeGrafter"/>
</dbReference>
<gene>
    <name evidence="7" type="ORF">GGI19_002314</name>
</gene>
<dbReference type="PROSITE" id="PS00061">
    <property type="entry name" value="ADH_SHORT"/>
    <property type="match status" value="1"/>
</dbReference>
<dbReference type="InterPro" id="IPR057326">
    <property type="entry name" value="KR_dom"/>
</dbReference>
<comment type="caution">
    <text evidence="7">The sequence shown here is derived from an EMBL/GenBank/DDBJ whole genome shotgun (WGS) entry which is preliminary data.</text>
</comment>
<dbReference type="GO" id="GO:0016491">
    <property type="term" value="F:oxidoreductase activity"/>
    <property type="evidence" value="ECO:0007669"/>
    <property type="project" value="UniProtKB-KW"/>
</dbReference>
<dbReference type="Gene3D" id="3.40.50.720">
    <property type="entry name" value="NAD(P)-binding Rossmann-like Domain"/>
    <property type="match status" value="1"/>
</dbReference>
<dbReference type="SMART" id="SM00822">
    <property type="entry name" value="PKS_KR"/>
    <property type="match status" value="1"/>
</dbReference>
<sequence>MTVTIAKNERVVLISGCSAGGIGHHLALELAAHGCRVFAGVRTLSKAQTLVDNPRIEAVELDITDDASVDAAIAYVLAATGGRIDMLVNNAGVLCAGPAVEAPLAEVQQVFDTNVVGLARLCRAVAPVMMDRRQGTIVNVGSVSGYVATPWVGFYAASKAAVHAYSDSLRMELAPFGVNVVVVAPGSIKSNLVVNHGSLFDNNSRYELARSAIEARAALSQASDSTPADKFARAVVPQMLCSSLSAYITCGTHSAATWFLYYVPPVIRDYIFGRRFGTHQLAKDLQSAASGGGGGACPVSGKKGGSGGGGCPMSGRAASVSCPMSGRATSVSCPIASPAAMWVALAAVVVGGVYTLFKS</sequence>
<evidence type="ECO:0000259" key="6">
    <source>
        <dbReference type="SMART" id="SM00822"/>
    </source>
</evidence>
<dbReference type="PANTHER" id="PTHR44169">
    <property type="entry name" value="NADPH-DEPENDENT 1-ACYLDIHYDROXYACETONE PHOSPHATE REDUCTASE"/>
    <property type="match status" value="1"/>
</dbReference>
<reference evidence="7" key="1">
    <citation type="submission" date="2022-07" db="EMBL/GenBank/DDBJ databases">
        <title>Phylogenomic reconstructions and comparative analyses of Kickxellomycotina fungi.</title>
        <authorList>
            <person name="Reynolds N.K."/>
            <person name="Stajich J.E."/>
            <person name="Barry K."/>
            <person name="Grigoriev I.V."/>
            <person name="Crous P."/>
            <person name="Smith M.E."/>
        </authorList>
    </citation>
    <scope>NUCLEOTIDE SEQUENCE</scope>
    <source>
        <strain evidence="7">BCRC 34297</strain>
    </source>
</reference>
<dbReference type="PANTHER" id="PTHR44169:SF6">
    <property type="entry name" value="NADPH-DEPENDENT 1-ACYLDIHYDROXYACETONE PHOSPHATE REDUCTASE"/>
    <property type="match status" value="1"/>
</dbReference>
<dbReference type="FunFam" id="3.40.50.720:FF:000261">
    <property type="entry name" value="NADPH-dependent 1-acyldihydroxyacetone phosphate reductase"/>
    <property type="match status" value="1"/>
</dbReference>
<evidence type="ECO:0000256" key="3">
    <source>
        <dbReference type="ARBA" id="ARBA00023002"/>
    </source>
</evidence>
<keyword evidence="5" id="KW-0812">Transmembrane</keyword>
<evidence type="ECO:0000256" key="4">
    <source>
        <dbReference type="RuleBase" id="RU000363"/>
    </source>
</evidence>
<dbReference type="InterPro" id="IPR002347">
    <property type="entry name" value="SDR_fam"/>
</dbReference>
<evidence type="ECO:0000256" key="5">
    <source>
        <dbReference type="SAM" id="Phobius"/>
    </source>
</evidence>
<dbReference type="SUPFAM" id="SSF51735">
    <property type="entry name" value="NAD(P)-binding Rossmann-fold domains"/>
    <property type="match status" value="1"/>
</dbReference>
<dbReference type="InterPro" id="IPR020904">
    <property type="entry name" value="Sc_DH/Rdtase_CS"/>
</dbReference>
<keyword evidence="3" id="KW-0560">Oxidoreductase</keyword>
<evidence type="ECO:0000256" key="1">
    <source>
        <dbReference type="ARBA" id="ARBA00006484"/>
    </source>
</evidence>
<feature type="transmembrane region" description="Helical" evidence="5">
    <location>
        <begin position="339"/>
        <end position="357"/>
    </location>
</feature>
<comment type="similarity">
    <text evidence="1 4">Belongs to the short-chain dehydrogenases/reductases (SDR) family.</text>
</comment>
<dbReference type="PRINTS" id="PR00081">
    <property type="entry name" value="GDHRDH"/>
</dbReference>
<name>A0A9W8GXE8_9FUNG</name>
<feature type="domain" description="Ketoreductase" evidence="6">
    <location>
        <begin position="10"/>
        <end position="191"/>
    </location>
</feature>
<dbReference type="Proteomes" id="UP001140011">
    <property type="component" value="Unassembled WGS sequence"/>
</dbReference>
<dbReference type="EMBL" id="JANBUH010000109">
    <property type="protein sequence ID" value="KAJ2754550.1"/>
    <property type="molecule type" value="Genomic_DNA"/>
</dbReference>
<keyword evidence="5" id="KW-0472">Membrane</keyword>
<proteinExistence type="inferred from homology"/>
<dbReference type="InterPro" id="IPR036291">
    <property type="entry name" value="NAD(P)-bd_dom_sf"/>
</dbReference>
<keyword evidence="2" id="KW-0521">NADP</keyword>
<keyword evidence="5" id="KW-1133">Transmembrane helix</keyword>
<dbReference type="PRINTS" id="PR00080">
    <property type="entry name" value="SDRFAMILY"/>
</dbReference>
<dbReference type="Pfam" id="PF00106">
    <property type="entry name" value="adh_short"/>
    <property type="match status" value="1"/>
</dbReference>
<dbReference type="OrthoDB" id="2102561at2759"/>